<feature type="region of interest" description="Disordered" evidence="1">
    <location>
        <begin position="34"/>
        <end position="53"/>
    </location>
</feature>
<reference evidence="3" key="1">
    <citation type="journal article" date="2014" name="Nat. Genet.">
        <title>Genome of the human hookworm Necator americanus.</title>
        <authorList>
            <person name="Tang Y.T."/>
            <person name="Gao X."/>
            <person name="Rosa B.A."/>
            <person name="Abubucker S."/>
            <person name="Hallsworth-Pepin K."/>
            <person name="Martin J."/>
            <person name="Tyagi R."/>
            <person name="Heizer E."/>
            <person name="Zhang X."/>
            <person name="Bhonagiri-Palsikar V."/>
            <person name="Minx P."/>
            <person name="Warren W.C."/>
            <person name="Wang Q."/>
            <person name="Zhan B."/>
            <person name="Hotez P.J."/>
            <person name="Sternberg P.W."/>
            <person name="Dougall A."/>
            <person name="Gaze S.T."/>
            <person name="Mulvenna J."/>
            <person name="Sotillo J."/>
            <person name="Ranganathan S."/>
            <person name="Rabelo E.M."/>
            <person name="Wilson R.K."/>
            <person name="Felgner P.L."/>
            <person name="Bethony J."/>
            <person name="Hawdon J.M."/>
            <person name="Gasser R.B."/>
            <person name="Loukas A."/>
            <person name="Mitreva M."/>
        </authorList>
    </citation>
    <scope>NUCLEOTIDE SEQUENCE [LARGE SCALE GENOMIC DNA]</scope>
</reference>
<name>W2TP09_NECAM</name>
<feature type="compositionally biased region" description="Basic and acidic residues" evidence="1">
    <location>
        <begin position="538"/>
        <end position="552"/>
    </location>
</feature>
<protein>
    <submittedName>
        <fullName evidence="2">Uncharacterized protein</fullName>
    </submittedName>
</protein>
<feature type="region of interest" description="Disordered" evidence="1">
    <location>
        <begin position="434"/>
        <end position="460"/>
    </location>
</feature>
<feature type="region of interest" description="Disordered" evidence="1">
    <location>
        <begin position="538"/>
        <end position="559"/>
    </location>
</feature>
<feature type="compositionally biased region" description="Basic and acidic residues" evidence="1">
    <location>
        <begin position="35"/>
        <end position="50"/>
    </location>
</feature>
<sequence>MLVDAAVQIAGCRAQIDVVFERLVVAEQEAASRAGEARRARTAAQRREVTDAANPGAARSRWLRLHRWQRAGRIGILHLHRRIAECCDRTVGDAGAALPDPVENDAVDLLRVQQRHAGQRGVDRVVVDRLGQAARVGAVHLRECSVDAVRGQQLVGGRVIGARCEQQRELAVDRRSAADLQLRCSARTHLDAERATRALRVVAADRQRTDGATGGHCACRVDEVPTDRAEASERATRHGDVPAEARVGCRVGADRDCARIDRRRTREAAAVAGQRECAVALPDQASGADKRAREGRRIAGTEGQPARTDVDLRTGDARQILDRLIAGGGEVQRRARGGERHAAASPDGAAFADRQRAAADRRCAGVCVVAGQRRHARSRLGECAASRERRADTARLQREACRRRQAAVVHRAAHQRQAAILRLLRAAQVERAHRYRRRARSRTERAGTAEPQRAGADRRAAGVGIRAGQDQGAEVGLVDAAAAGQLRRDRVCIAGSGCGAVSDADQVAARRHRDRGALDQVAAGRELHAAGDDVAGRVVDAHRPGGGGEDRKRTARVRHVESTIGARPVVVAGGRLPRAAAAFDDAVILSVAASVPEVGGDASGVDQVHLCGYRSLNRGRDAGGQRAELETVIDQRAAIADDPRAAADRRAAAVGVRGGQHQRARIGLREFAGAGDHAAQCQRGAGIDVERPGTRTQRDCAAEVVVCCNLQCAGVDRGATGIGVHAAQYGRARADLLNLTGAGDHACFGHRRAGGWVEGERGVVGDVACDRAVRGAVAQLQGAGADRRAAGVNVCAGQHGGARADLLDLSGAGDHTGFGHRRARGGIEGEDGVVGDVACDRAVGGAVAQLQRAGADRRATRVGIRAGQDQGPEVVLVDAAAAGQLGRDRGHVAGSGRGAVADADYVAACSHRDLAALDEVAAGGELHAAGDDVAQTVVDGHRAGRRGEDRKRATRVGRVDRAVNGRPIVVASRGLPGAAVAIDCVVVLCTAAAPVPEIRDRPSRVDQVDLACDRSLDRARVAVGQRADCEAVVGQRAAVADDPVDSRIETGDRR</sequence>
<evidence type="ECO:0000313" key="2">
    <source>
        <dbReference type="EMBL" id="ETN82861.1"/>
    </source>
</evidence>
<proteinExistence type="predicted"/>
<feature type="compositionally biased region" description="Basic and acidic residues" evidence="1">
    <location>
        <begin position="288"/>
        <end position="299"/>
    </location>
</feature>
<dbReference type="Proteomes" id="UP000053676">
    <property type="component" value="Unassembled WGS sequence"/>
</dbReference>
<gene>
    <name evidence="2" type="ORF">NECAME_17617</name>
</gene>
<accession>W2TP09</accession>
<dbReference type="KEGG" id="nai:NECAME_17617"/>
<dbReference type="OMA" id="ARCICPM"/>
<evidence type="ECO:0000256" key="1">
    <source>
        <dbReference type="SAM" id="MobiDB-lite"/>
    </source>
</evidence>
<evidence type="ECO:0000313" key="3">
    <source>
        <dbReference type="Proteomes" id="UP000053676"/>
    </source>
</evidence>
<keyword evidence="3" id="KW-1185">Reference proteome</keyword>
<organism evidence="2 3">
    <name type="scientific">Necator americanus</name>
    <name type="common">Human hookworm</name>
    <dbReference type="NCBI Taxonomy" id="51031"/>
    <lineage>
        <taxon>Eukaryota</taxon>
        <taxon>Metazoa</taxon>
        <taxon>Ecdysozoa</taxon>
        <taxon>Nematoda</taxon>
        <taxon>Chromadorea</taxon>
        <taxon>Rhabditida</taxon>
        <taxon>Rhabditina</taxon>
        <taxon>Rhabditomorpha</taxon>
        <taxon>Strongyloidea</taxon>
        <taxon>Ancylostomatidae</taxon>
        <taxon>Bunostominae</taxon>
        <taxon>Necator</taxon>
    </lineage>
</organism>
<dbReference type="AlphaFoldDB" id="W2TP09"/>
<feature type="region of interest" description="Disordered" evidence="1">
    <location>
        <begin position="283"/>
        <end position="309"/>
    </location>
</feature>
<dbReference type="EMBL" id="KI658356">
    <property type="protein sequence ID" value="ETN82861.1"/>
    <property type="molecule type" value="Genomic_DNA"/>
</dbReference>